<evidence type="ECO:0000256" key="5">
    <source>
        <dbReference type="ARBA" id="ARBA00023136"/>
    </source>
</evidence>
<dbReference type="GO" id="GO:0016020">
    <property type="term" value="C:membrane"/>
    <property type="evidence" value="ECO:0007669"/>
    <property type="project" value="UniProtKB-SubCell"/>
</dbReference>
<feature type="transmembrane region" description="Helical" evidence="6">
    <location>
        <begin position="186"/>
        <end position="207"/>
    </location>
</feature>
<keyword evidence="5 6" id="KW-0472">Membrane</keyword>
<sequence>MDKVDDATLGAGLKDANNCSTEDAERKAVRKLDLTIIPILSMFYLLSFLDRSNLGNARVSGLQNSLGISDHEYSVALTASEIPSNLVLKKIGPNVFLPTIVTLWGLITILQGFVKNYHGLLAARFFLGLVEGGMFPFYLFHFAFRRELQLRIALFFSAASLSGAFSGLLAYLLIKLDGAGDLPGWAWIFIVEGIITCICGIISFFIFPASPETSKFLTSDQKALLMQRLARDRCNNTMQGEKFSWGEVNKAGKSVHVWINSLTIFMSGTNLYSLAYFQPSSKMSFGQSYLIKNVSPFPKLGYSESHTQLLSVPPFAVAFIVMLFTSYISDRYRARGFIACSCAFLGMIGFAIFCGAGVDQKSLKYFSLFLSVPGIYSAAPPLFAWQANNSEGHYRRATAIALSSITGNCGGILSTWLFPRSDSPRYHTGTIVNLIFSIGIIFFAVANRTWLMALNNRKTKNREKLLSKYENDQTKNSTEKSDQAWKELGDKHPDFVYAY</sequence>
<keyword evidence="3 6" id="KW-0812">Transmembrane</keyword>
<dbReference type="FunFam" id="1.20.1250.20:FF:000018">
    <property type="entry name" value="MFS transporter permease"/>
    <property type="match status" value="1"/>
</dbReference>
<keyword evidence="2" id="KW-0813">Transport</keyword>
<feature type="transmembrane region" description="Helical" evidence="6">
    <location>
        <begin position="336"/>
        <end position="358"/>
    </location>
</feature>
<feature type="transmembrane region" description="Helical" evidence="6">
    <location>
        <begin position="95"/>
        <end position="114"/>
    </location>
</feature>
<organism evidence="7 8">
    <name type="scientific">Phakopsora pachyrhizi</name>
    <name type="common">Asian soybean rust disease fungus</name>
    <dbReference type="NCBI Taxonomy" id="170000"/>
    <lineage>
        <taxon>Eukaryota</taxon>
        <taxon>Fungi</taxon>
        <taxon>Dikarya</taxon>
        <taxon>Basidiomycota</taxon>
        <taxon>Pucciniomycotina</taxon>
        <taxon>Pucciniomycetes</taxon>
        <taxon>Pucciniales</taxon>
        <taxon>Phakopsoraceae</taxon>
        <taxon>Phakopsora</taxon>
    </lineage>
</organism>
<evidence type="ECO:0000256" key="2">
    <source>
        <dbReference type="ARBA" id="ARBA00022448"/>
    </source>
</evidence>
<evidence type="ECO:0000256" key="4">
    <source>
        <dbReference type="ARBA" id="ARBA00022989"/>
    </source>
</evidence>
<feature type="transmembrane region" description="Helical" evidence="6">
    <location>
        <begin position="32"/>
        <end position="49"/>
    </location>
</feature>
<feature type="transmembrane region" description="Helical" evidence="6">
    <location>
        <begin position="430"/>
        <end position="454"/>
    </location>
</feature>
<feature type="transmembrane region" description="Helical" evidence="6">
    <location>
        <begin position="309"/>
        <end position="329"/>
    </location>
</feature>
<feature type="transmembrane region" description="Helical" evidence="6">
    <location>
        <begin position="152"/>
        <end position="174"/>
    </location>
</feature>
<dbReference type="Gene3D" id="1.20.1250.20">
    <property type="entry name" value="MFS general substrate transporter like domains"/>
    <property type="match status" value="2"/>
</dbReference>
<dbReference type="PANTHER" id="PTHR43791:SF85">
    <property type="entry name" value="TRANSPORTER, PUTATIVE (AFU_ORTHOLOGUE AFUA_6G00710)-RELATED"/>
    <property type="match status" value="1"/>
</dbReference>
<proteinExistence type="predicted"/>
<dbReference type="Pfam" id="PF07690">
    <property type="entry name" value="MFS_1"/>
    <property type="match status" value="1"/>
</dbReference>
<reference evidence="7" key="1">
    <citation type="submission" date="2022-06" db="EMBL/GenBank/DDBJ databases">
        <authorList>
            <consortium name="SYNGENTA / RWTH Aachen University"/>
        </authorList>
    </citation>
    <scope>NUCLEOTIDE SEQUENCE</scope>
</reference>
<evidence type="ECO:0000313" key="7">
    <source>
        <dbReference type="EMBL" id="CAH7681965.1"/>
    </source>
</evidence>
<dbReference type="AlphaFoldDB" id="A0AAV0B8M7"/>
<feature type="transmembrane region" description="Helical" evidence="6">
    <location>
        <begin position="397"/>
        <end position="418"/>
    </location>
</feature>
<dbReference type="PANTHER" id="PTHR43791">
    <property type="entry name" value="PERMEASE-RELATED"/>
    <property type="match status" value="1"/>
</dbReference>
<dbReference type="SUPFAM" id="SSF103473">
    <property type="entry name" value="MFS general substrate transporter"/>
    <property type="match status" value="1"/>
</dbReference>
<comment type="caution">
    <text evidence="7">The sequence shown here is derived from an EMBL/GenBank/DDBJ whole genome shotgun (WGS) entry which is preliminary data.</text>
</comment>
<dbReference type="InterPro" id="IPR036259">
    <property type="entry name" value="MFS_trans_sf"/>
</dbReference>
<dbReference type="InterPro" id="IPR011701">
    <property type="entry name" value="MFS"/>
</dbReference>
<evidence type="ECO:0000313" key="8">
    <source>
        <dbReference type="Proteomes" id="UP001153365"/>
    </source>
</evidence>
<evidence type="ECO:0000256" key="6">
    <source>
        <dbReference type="SAM" id="Phobius"/>
    </source>
</evidence>
<evidence type="ECO:0000256" key="3">
    <source>
        <dbReference type="ARBA" id="ARBA00022692"/>
    </source>
</evidence>
<dbReference type="GO" id="GO:0022857">
    <property type="term" value="F:transmembrane transporter activity"/>
    <property type="evidence" value="ECO:0007669"/>
    <property type="project" value="InterPro"/>
</dbReference>
<comment type="subcellular location">
    <subcellularLocation>
        <location evidence="1">Membrane</location>
        <topology evidence="1">Multi-pass membrane protein</topology>
    </subcellularLocation>
</comment>
<feature type="transmembrane region" description="Helical" evidence="6">
    <location>
        <begin position="364"/>
        <end position="385"/>
    </location>
</feature>
<protein>
    <submittedName>
        <fullName evidence="7">Major facilitator superfamily domain-containing protein</fullName>
    </submittedName>
</protein>
<dbReference type="EMBL" id="CALTRL010003782">
    <property type="protein sequence ID" value="CAH7681965.1"/>
    <property type="molecule type" value="Genomic_DNA"/>
</dbReference>
<feature type="transmembrane region" description="Helical" evidence="6">
    <location>
        <begin position="257"/>
        <end position="277"/>
    </location>
</feature>
<evidence type="ECO:0000256" key="1">
    <source>
        <dbReference type="ARBA" id="ARBA00004141"/>
    </source>
</evidence>
<dbReference type="FunFam" id="1.20.1250.20:FF:000013">
    <property type="entry name" value="MFS general substrate transporter"/>
    <property type="match status" value="1"/>
</dbReference>
<dbReference type="Proteomes" id="UP001153365">
    <property type="component" value="Unassembled WGS sequence"/>
</dbReference>
<keyword evidence="4 6" id="KW-1133">Transmembrane helix</keyword>
<accession>A0AAV0B8M7</accession>
<feature type="transmembrane region" description="Helical" evidence="6">
    <location>
        <begin position="120"/>
        <end position="140"/>
    </location>
</feature>
<name>A0AAV0B8M7_PHAPC</name>
<gene>
    <name evidence="7" type="ORF">PPACK8108_LOCUS14644</name>
</gene>
<keyword evidence="8" id="KW-1185">Reference proteome</keyword>